<reference evidence="2 3" key="1">
    <citation type="journal article" date="2009" name="J. Bacteriol.">
        <title>Complete genome sequence of Robiginitalea biformata HTCC2501.</title>
        <authorList>
            <person name="Oh H.M."/>
            <person name="Giovannoni S.J."/>
            <person name="Lee K."/>
            <person name="Ferriera S."/>
            <person name="Johnson J."/>
            <person name="Cho J.C."/>
        </authorList>
    </citation>
    <scope>NUCLEOTIDE SEQUENCE [LARGE SCALE GENOMIC DNA]</scope>
    <source>
        <strain evidence="3">ATCC BAA-864 / HTCC2501 / KCTC 12146</strain>
    </source>
</reference>
<evidence type="ECO:0008006" key="4">
    <source>
        <dbReference type="Google" id="ProtNLM"/>
    </source>
</evidence>
<proteinExistence type="predicted"/>
<evidence type="ECO:0000256" key="1">
    <source>
        <dbReference type="SAM" id="Phobius"/>
    </source>
</evidence>
<protein>
    <recommendedName>
        <fullName evidence="4">DUF4258 domain-containing protein</fullName>
    </recommendedName>
</protein>
<gene>
    <name evidence="2" type="ordered locus">RB2501_15254</name>
</gene>
<sequence length="125" mass="14215">MSFLKRFGYYLAGLSIGLLFLAFFLRKKADETGVEFCYLPNCRVLKALRSNPLEVAERLRAVADTATVAYLLEEGDVEFDSSDPRAEPCGIFVVTGTYVEEQLQLTLERCDSLTRLTQYQRLTEE</sequence>
<dbReference type="AlphaFoldDB" id="A4CLE8"/>
<dbReference type="KEGG" id="rbi:RB2501_15254"/>
<keyword evidence="3" id="KW-1185">Reference proteome</keyword>
<name>A4CLE8_ROBBH</name>
<organism evidence="2 3">
    <name type="scientific">Robiginitalea biformata (strain ATCC BAA-864 / DSM 15991 / KCTC 12146 / HTCC2501)</name>
    <dbReference type="NCBI Taxonomy" id="313596"/>
    <lineage>
        <taxon>Bacteria</taxon>
        <taxon>Pseudomonadati</taxon>
        <taxon>Bacteroidota</taxon>
        <taxon>Flavobacteriia</taxon>
        <taxon>Flavobacteriales</taxon>
        <taxon>Flavobacteriaceae</taxon>
        <taxon>Robiginitalea</taxon>
    </lineage>
</organism>
<dbReference type="STRING" id="313596.RB2501_15254"/>
<dbReference type="RefSeq" id="WP_015755013.1">
    <property type="nucleotide sequence ID" value="NC_013222.1"/>
</dbReference>
<accession>A4CLE8</accession>
<feature type="transmembrane region" description="Helical" evidence="1">
    <location>
        <begin position="7"/>
        <end position="25"/>
    </location>
</feature>
<evidence type="ECO:0000313" key="2">
    <source>
        <dbReference type="EMBL" id="EAR15697.1"/>
    </source>
</evidence>
<dbReference type="OrthoDB" id="1466970at2"/>
<dbReference type="EMBL" id="CP001712">
    <property type="protein sequence ID" value="EAR15697.1"/>
    <property type="molecule type" value="Genomic_DNA"/>
</dbReference>
<keyword evidence="1" id="KW-0812">Transmembrane</keyword>
<keyword evidence="1" id="KW-1133">Transmembrane helix</keyword>
<keyword evidence="1" id="KW-0472">Membrane</keyword>
<dbReference type="Proteomes" id="UP000009049">
    <property type="component" value="Chromosome"/>
</dbReference>
<evidence type="ECO:0000313" key="3">
    <source>
        <dbReference type="Proteomes" id="UP000009049"/>
    </source>
</evidence>
<dbReference type="HOGENOM" id="CLU_160616_0_0_10"/>
<dbReference type="eggNOG" id="ENOG5032SSW">
    <property type="taxonomic scope" value="Bacteria"/>
</dbReference>